<dbReference type="CDD" id="cd12915">
    <property type="entry name" value="PDC2_DGC_like"/>
    <property type="match status" value="1"/>
</dbReference>
<name>A0A845GH15_9BURK</name>
<evidence type="ECO:0000313" key="3">
    <source>
        <dbReference type="Proteomes" id="UP000470302"/>
    </source>
</evidence>
<keyword evidence="1" id="KW-1133">Transmembrane helix</keyword>
<dbReference type="EMBL" id="WWCW01000409">
    <property type="protein sequence ID" value="MYM92087.1"/>
    <property type="molecule type" value="Genomic_DNA"/>
</dbReference>
<feature type="non-terminal residue" evidence="2">
    <location>
        <position position="337"/>
    </location>
</feature>
<accession>A0A845GH15</accession>
<dbReference type="AlphaFoldDB" id="A0A845GH15"/>
<reference evidence="2 3" key="1">
    <citation type="submission" date="2020-01" db="EMBL/GenBank/DDBJ databases">
        <title>Novel species isolated from a subtropical stream in China.</title>
        <authorList>
            <person name="Lu H."/>
        </authorList>
    </citation>
    <scope>NUCLEOTIDE SEQUENCE [LARGE SCALE GENOMIC DNA]</scope>
    <source>
        <strain evidence="2 3">FT82W</strain>
    </source>
</reference>
<dbReference type="CDD" id="cd12914">
    <property type="entry name" value="PDC1_DGC_like"/>
    <property type="match status" value="1"/>
</dbReference>
<comment type="caution">
    <text evidence="2">The sequence shown here is derived from an EMBL/GenBank/DDBJ whole genome shotgun (WGS) entry which is preliminary data.</text>
</comment>
<organism evidence="2 3">
    <name type="scientific">Duganella vulcania</name>
    <dbReference type="NCBI Taxonomy" id="2692166"/>
    <lineage>
        <taxon>Bacteria</taxon>
        <taxon>Pseudomonadati</taxon>
        <taxon>Pseudomonadota</taxon>
        <taxon>Betaproteobacteria</taxon>
        <taxon>Burkholderiales</taxon>
        <taxon>Oxalobacteraceae</taxon>
        <taxon>Telluria group</taxon>
        <taxon>Duganella</taxon>
    </lineage>
</organism>
<feature type="transmembrane region" description="Helical" evidence="1">
    <location>
        <begin position="313"/>
        <end position="336"/>
    </location>
</feature>
<evidence type="ECO:0000313" key="2">
    <source>
        <dbReference type="EMBL" id="MYM92087.1"/>
    </source>
</evidence>
<keyword evidence="2" id="KW-0418">Kinase</keyword>
<keyword evidence="1" id="KW-0472">Membrane</keyword>
<dbReference type="Gene3D" id="3.30.450.20">
    <property type="entry name" value="PAS domain"/>
    <property type="match status" value="2"/>
</dbReference>
<evidence type="ECO:0000256" key="1">
    <source>
        <dbReference type="SAM" id="Phobius"/>
    </source>
</evidence>
<keyword evidence="2" id="KW-0808">Transferase</keyword>
<dbReference type="GO" id="GO:0016301">
    <property type="term" value="F:kinase activity"/>
    <property type="evidence" value="ECO:0007669"/>
    <property type="project" value="UniProtKB-KW"/>
</dbReference>
<keyword evidence="1" id="KW-0812">Transmembrane</keyword>
<feature type="transmembrane region" description="Helical" evidence="1">
    <location>
        <begin position="24"/>
        <end position="47"/>
    </location>
</feature>
<protein>
    <submittedName>
        <fullName evidence="2">Hybrid sensor histidine kinase/response regulator</fullName>
    </submittedName>
</protein>
<gene>
    <name evidence="2" type="ORF">GTP91_33585</name>
</gene>
<proteinExistence type="predicted"/>
<sequence length="337" mass="37090">MTRWPWSRHAPQGWLRGLPDARRALASIGASLLLLLAATTLGVGYILRGYEIDDWRQGLGNLSLMLAETTAQHMRSGFQVLDGTTDTVQATLRNGDGSGAALRSPQLFRSMNDLRTGLPQVDVISVADASGDLLNFSRSYPAPAVNLAERDYFVWHRDHASAAPFISAPVRNKVTDRWVYYLSRRLNHADGRFAGVVLVGVSVDFFVDYFRRVSLGQHASVSLYRDDYTLMARWPQAEDLMGTKVATGVTQAVVADGLDADVRITRAPRVADGLRPVLRMGAVRRVHDYPLIINATITEDLLLAGWWRNLKLLAAVALAGALGLLAAFWLVGRLLAR</sequence>
<dbReference type="Proteomes" id="UP000470302">
    <property type="component" value="Unassembled WGS sequence"/>
</dbReference>